<feature type="transmembrane region" description="Helical" evidence="1">
    <location>
        <begin position="20"/>
        <end position="39"/>
    </location>
</feature>
<sequence length="132" mass="15511">MIILQSIFDSFLNSDFPLIFFHHIAVFLLNIISYAYIAVKFFKVICYSKLTFEWLPMINPYIWPFSFFQVLSTPYFQMWSKILPPVKFEKSSVEISALIALEALNSIIYFLVKFTNILVAFLQEIESAMQIL</sequence>
<name>A0A3G2QZU1_9STRA</name>
<keyword evidence="1" id="KW-0812">Transmembrane</keyword>
<evidence type="ECO:0000313" key="2">
    <source>
        <dbReference type="EMBL" id="AYO28519.1"/>
    </source>
</evidence>
<geneLocation type="plastid" evidence="2"/>
<dbReference type="GeneID" id="38571870"/>
<keyword evidence="1" id="KW-0472">Membrane</keyword>
<keyword evidence="2" id="KW-0934">Plastid</keyword>
<keyword evidence="1" id="KW-1133">Transmembrane helix</keyword>
<dbReference type="AlphaFoldDB" id="A0A3G2QZU1"/>
<reference evidence="2" key="1">
    <citation type="submission" date="2018-08" db="EMBL/GenBank/DDBJ databases">
        <title>Comparative Plastid Genomics of Synurophyceae: Evolutionary Evidence of Lateral Gene Transfer and Inverted Repeat Dynamics.</title>
        <authorList>
            <person name="Kim J.I."/>
            <person name="Shin H."/>
            <person name="Skaloud P."/>
            <person name="Jung J."/>
            <person name="Yoon H.S."/>
            <person name="Archibald J.M."/>
            <person name="Shin W."/>
        </authorList>
    </citation>
    <scope>NUCLEOTIDE SEQUENCE</scope>
    <source>
        <strain evidence="2">CCMP1782</strain>
    </source>
</reference>
<organism evidence="2">
    <name type="scientific">Mallomonas splendens</name>
    <dbReference type="NCBI Taxonomy" id="52552"/>
    <lineage>
        <taxon>Eukaryota</taxon>
        <taxon>Sar</taxon>
        <taxon>Stramenopiles</taxon>
        <taxon>Ochrophyta</taxon>
        <taxon>Synurophyceae</taxon>
        <taxon>Synurales</taxon>
        <taxon>Mallomonadaceae</taxon>
        <taxon>Mallomonas</taxon>
    </lineage>
</organism>
<proteinExistence type="predicted"/>
<protein>
    <submittedName>
        <fullName evidence="2">Photosystem I assembly protein Ycf19</fullName>
    </submittedName>
</protein>
<dbReference type="RefSeq" id="YP_009545365.1">
    <property type="nucleotide sequence ID" value="NC_040135.1"/>
</dbReference>
<accession>A0A3G2QZU1</accession>
<dbReference type="EMBL" id="MH795131">
    <property type="protein sequence ID" value="AYO28519.1"/>
    <property type="molecule type" value="Genomic_DNA"/>
</dbReference>
<feature type="transmembrane region" description="Helical" evidence="1">
    <location>
        <begin position="97"/>
        <end position="122"/>
    </location>
</feature>
<evidence type="ECO:0000256" key="1">
    <source>
        <dbReference type="SAM" id="Phobius"/>
    </source>
</evidence>
<gene>
    <name evidence="2" type="primary">ycf19</name>
</gene>
<feature type="transmembrane region" description="Helical" evidence="1">
    <location>
        <begin position="60"/>
        <end position="77"/>
    </location>
</feature>